<reference evidence="2 3" key="1">
    <citation type="journal article" date="2010" name="Proc. Natl. Acad. Sci. U.S.A.">
        <title>Clostridium ljungdahlii represents a microbial production platform based on syngas.</title>
        <authorList>
            <person name="Kopke M."/>
            <person name="Held C."/>
            <person name="Hujer S."/>
            <person name="Liesegang H."/>
            <person name="Wiezer A."/>
            <person name="Wollherr A."/>
            <person name="Ehrenreich A."/>
            <person name="Liebl W."/>
            <person name="Gottschalk G."/>
            <person name="Durre P."/>
        </authorList>
    </citation>
    <scope>NUCLEOTIDE SEQUENCE [LARGE SCALE GENOMIC DNA]</scope>
    <source>
        <strain evidence="3">ATCC 55383 / DSM 13528 / PETC</strain>
    </source>
</reference>
<keyword evidence="1" id="KW-1133">Transmembrane helix</keyword>
<keyword evidence="1" id="KW-0812">Transmembrane</keyword>
<accession>D8GLP4</accession>
<dbReference type="Proteomes" id="UP000001656">
    <property type="component" value="Chromosome"/>
</dbReference>
<gene>
    <name evidence="2" type="ordered locus">CLJU_c03580</name>
</gene>
<evidence type="ECO:0000313" key="3">
    <source>
        <dbReference type="Proteomes" id="UP000001656"/>
    </source>
</evidence>
<dbReference type="EMBL" id="CP001666">
    <property type="protein sequence ID" value="ADK13440.1"/>
    <property type="molecule type" value="Genomic_DNA"/>
</dbReference>
<feature type="transmembrane region" description="Helical" evidence="1">
    <location>
        <begin position="9"/>
        <end position="29"/>
    </location>
</feature>
<dbReference type="HOGENOM" id="CLU_3134117_0_0_9"/>
<evidence type="ECO:0000313" key="2">
    <source>
        <dbReference type="EMBL" id="ADK13440.1"/>
    </source>
</evidence>
<organism evidence="2 3">
    <name type="scientific">Clostridium ljungdahlii (strain ATCC 55383 / DSM 13528 / PETC)</name>
    <dbReference type="NCBI Taxonomy" id="748727"/>
    <lineage>
        <taxon>Bacteria</taxon>
        <taxon>Bacillati</taxon>
        <taxon>Bacillota</taxon>
        <taxon>Clostridia</taxon>
        <taxon>Eubacteriales</taxon>
        <taxon>Clostridiaceae</taxon>
        <taxon>Clostridium</taxon>
    </lineage>
</organism>
<keyword evidence="1" id="KW-0472">Membrane</keyword>
<dbReference type="AlphaFoldDB" id="D8GLP4"/>
<proteinExistence type="predicted"/>
<name>D8GLP4_CLOLD</name>
<dbReference type="KEGG" id="clj:CLJU_c03580"/>
<evidence type="ECO:0000256" key="1">
    <source>
        <dbReference type="SAM" id="Phobius"/>
    </source>
</evidence>
<protein>
    <submittedName>
        <fullName evidence="2">Uncharacterized protein</fullName>
    </submittedName>
</protein>
<sequence>MEIDSNKIIVNALIVNVIIFVILFISINFKKAALVLSLLFKEEIYHGNN</sequence>